<keyword evidence="4" id="KW-0808">Transferase</keyword>
<dbReference type="InterPro" id="IPR050351">
    <property type="entry name" value="BphY/WalK/GraS-like"/>
</dbReference>
<feature type="domain" description="Histidine kinase" evidence="8">
    <location>
        <begin position="169"/>
        <end position="385"/>
    </location>
</feature>
<dbReference type="RefSeq" id="WP_100341155.1">
    <property type="nucleotide sequence ID" value="NZ_PGFJ01000001.1"/>
</dbReference>
<dbReference type="InterPro" id="IPR035965">
    <property type="entry name" value="PAS-like_dom_sf"/>
</dbReference>
<dbReference type="PRINTS" id="PR00344">
    <property type="entry name" value="BCTRLSENSOR"/>
</dbReference>
<keyword evidence="3" id="KW-0597">Phosphoprotein</keyword>
<dbReference type="CDD" id="cd00130">
    <property type="entry name" value="PAS"/>
    <property type="match status" value="1"/>
</dbReference>
<dbReference type="PANTHER" id="PTHR45453:SF1">
    <property type="entry name" value="PHOSPHATE REGULON SENSOR PROTEIN PHOR"/>
    <property type="match status" value="1"/>
</dbReference>
<sequence length="388" mass="43962">MDDIQSLQHTIQQLRLEIEHLKSEEHRAAILSTDQRYQESQVRFRTVFEASRLGNKIIASDLKILQVNQAMVTLLGFETKEELIGAVILDFAPEERHSDWHFLQEKLWQEMSPSFSFETCLQKKDGSKVWCQITSILFPDNGQTLGYTIIEDITERYNLREQREEFISIASHELKTPITSLQATIQIIHKMVTEGAVVTDSLKKFAGNARRYTTKINHLVEDLLNMTKIEQGQLALNKNIFALSELIDGCCDHIDAGGRHCLRYTGDHSLKVTADQNKIEQVVVNFVNNAAKYAPESYEIVIDVKRTLNCTKVSVIDKGKGIPPSSISKLFERYYRDEGNKEQVAGLGLGLYVSSEIIKRHGGEIGVESQPGIGSTFWFTLPDVNMLS</sequence>
<evidence type="ECO:0000313" key="10">
    <source>
        <dbReference type="EMBL" id="PJJ84998.1"/>
    </source>
</evidence>
<evidence type="ECO:0000256" key="6">
    <source>
        <dbReference type="ARBA" id="ARBA00023012"/>
    </source>
</evidence>
<dbReference type="EC" id="2.7.13.3" evidence="2"/>
<dbReference type="SMART" id="SM00387">
    <property type="entry name" value="HATPase_c"/>
    <property type="match status" value="1"/>
</dbReference>
<reference evidence="10 11" key="1">
    <citation type="submission" date="2017-11" db="EMBL/GenBank/DDBJ databases">
        <title>Genomic Encyclopedia of Archaeal and Bacterial Type Strains, Phase II (KMG-II): From Individual Species to Whole Genera.</title>
        <authorList>
            <person name="Goeker M."/>
        </authorList>
    </citation>
    <scope>NUCLEOTIDE SEQUENCE [LARGE SCALE GENOMIC DNA]</scope>
    <source>
        <strain evidence="10 11">DSM 28175</strain>
    </source>
</reference>
<evidence type="ECO:0000313" key="11">
    <source>
        <dbReference type="Proteomes" id="UP000242687"/>
    </source>
</evidence>
<dbReference type="InterPro" id="IPR003661">
    <property type="entry name" value="HisK_dim/P_dom"/>
</dbReference>
<name>A0A2H9VVZ8_9SPHI</name>
<dbReference type="InterPro" id="IPR036890">
    <property type="entry name" value="HATPase_C_sf"/>
</dbReference>
<keyword evidence="7" id="KW-0472">Membrane</keyword>
<evidence type="ECO:0000256" key="7">
    <source>
        <dbReference type="ARBA" id="ARBA00023136"/>
    </source>
</evidence>
<evidence type="ECO:0000259" key="8">
    <source>
        <dbReference type="PROSITE" id="PS50109"/>
    </source>
</evidence>
<dbReference type="InterPro" id="IPR003594">
    <property type="entry name" value="HATPase_dom"/>
</dbReference>
<dbReference type="SUPFAM" id="SSF55874">
    <property type="entry name" value="ATPase domain of HSP90 chaperone/DNA topoisomerase II/histidine kinase"/>
    <property type="match status" value="1"/>
</dbReference>
<dbReference type="Pfam" id="PF13426">
    <property type="entry name" value="PAS_9"/>
    <property type="match status" value="1"/>
</dbReference>
<evidence type="ECO:0000256" key="3">
    <source>
        <dbReference type="ARBA" id="ARBA00022553"/>
    </source>
</evidence>
<dbReference type="InterPro" id="IPR005467">
    <property type="entry name" value="His_kinase_dom"/>
</dbReference>
<dbReference type="Gene3D" id="3.30.565.10">
    <property type="entry name" value="Histidine kinase-like ATPase, C-terminal domain"/>
    <property type="match status" value="1"/>
</dbReference>
<dbReference type="SUPFAM" id="SSF47384">
    <property type="entry name" value="Homodimeric domain of signal transducing histidine kinase"/>
    <property type="match status" value="1"/>
</dbReference>
<organism evidence="10 11">
    <name type="scientific">Mucilaginibacter auburnensis</name>
    <dbReference type="NCBI Taxonomy" id="1457233"/>
    <lineage>
        <taxon>Bacteria</taxon>
        <taxon>Pseudomonadati</taxon>
        <taxon>Bacteroidota</taxon>
        <taxon>Sphingobacteriia</taxon>
        <taxon>Sphingobacteriales</taxon>
        <taxon>Sphingobacteriaceae</taxon>
        <taxon>Mucilaginibacter</taxon>
    </lineage>
</organism>
<evidence type="ECO:0000256" key="1">
    <source>
        <dbReference type="ARBA" id="ARBA00000085"/>
    </source>
</evidence>
<dbReference type="InterPro" id="IPR000700">
    <property type="entry name" value="PAS-assoc_C"/>
</dbReference>
<dbReference type="Gene3D" id="3.30.450.20">
    <property type="entry name" value="PAS domain"/>
    <property type="match status" value="1"/>
</dbReference>
<evidence type="ECO:0000256" key="2">
    <source>
        <dbReference type="ARBA" id="ARBA00012438"/>
    </source>
</evidence>
<dbReference type="GO" id="GO:0004721">
    <property type="term" value="F:phosphoprotein phosphatase activity"/>
    <property type="evidence" value="ECO:0007669"/>
    <property type="project" value="TreeGrafter"/>
</dbReference>
<evidence type="ECO:0000259" key="9">
    <source>
        <dbReference type="PROSITE" id="PS50113"/>
    </source>
</evidence>
<dbReference type="CDD" id="cd00082">
    <property type="entry name" value="HisKA"/>
    <property type="match status" value="1"/>
</dbReference>
<dbReference type="Proteomes" id="UP000242687">
    <property type="component" value="Unassembled WGS sequence"/>
</dbReference>
<proteinExistence type="predicted"/>
<dbReference type="AlphaFoldDB" id="A0A2H9VVZ8"/>
<keyword evidence="6" id="KW-0902">Two-component regulatory system</keyword>
<comment type="caution">
    <text evidence="10">The sequence shown here is derived from an EMBL/GenBank/DDBJ whole genome shotgun (WGS) entry which is preliminary data.</text>
</comment>
<dbReference type="OrthoDB" id="9813151at2"/>
<keyword evidence="11" id="KW-1185">Reference proteome</keyword>
<evidence type="ECO:0000256" key="5">
    <source>
        <dbReference type="ARBA" id="ARBA00022777"/>
    </source>
</evidence>
<dbReference type="GO" id="GO:0016036">
    <property type="term" value="P:cellular response to phosphate starvation"/>
    <property type="evidence" value="ECO:0007669"/>
    <property type="project" value="TreeGrafter"/>
</dbReference>
<dbReference type="GO" id="GO:0000155">
    <property type="term" value="F:phosphorelay sensor kinase activity"/>
    <property type="evidence" value="ECO:0007669"/>
    <property type="project" value="InterPro"/>
</dbReference>
<dbReference type="PROSITE" id="PS50113">
    <property type="entry name" value="PAC"/>
    <property type="match status" value="1"/>
</dbReference>
<dbReference type="SMART" id="SM00086">
    <property type="entry name" value="PAC"/>
    <property type="match status" value="1"/>
</dbReference>
<feature type="domain" description="PAC" evidence="9">
    <location>
        <begin position="115"/>
        <end position="165"/>
    </location>
</feature>
<dbReference type="GO" id="GO:0005886">
    <property type="term" value="C:plasma membrane"/>
    <property type="evidence" value="ECO:0007669"/>
    <property type="project" value="TreeGrafter"/>
</dbReference>
<dbReference type="Pfam" id="PF02518">
    <property type="entry name" value="HATPase_c"/>
    <property type="match status" value="1"/>
</dbReference>
<dbReference type="InterPro" id="IPR036097">
    <property type="entry name" value="HisK_dim/P_sf"/>
</dbReference>
<dbReference type="InterPro" id="IPR001610">
    <property type="entry name" value="PAC"/>
</dbReference>
<dbReference type="CDD" id="cd00075">
    <property type="entry name" value="HATPase"/>
    <property type="match status" value="1"/>
</dbReference>
<dbReference type="SUPFAM" id="SSF55785">
    <property type="entry name" value="PYP-like sensor domain (PAS domain)"/>
    <property type="match status" value="1"/>
</dbReference>
<dbReference type="FunFam" id="3.30.565.10:FF:000006">
    <property type="entry name" value="Sensor histidine kinase WalK"/>
    <property type="match status" value="1"/>
</dbReference>
<keyword evidence="5 10" id="KW-0418">Kinase</keyword>
<dbReference type="InterPro" id="IPR004358">
    <property type="entry name" value="Sig_transdc_His_kin-like_C"/>
</dbReference>
<dbReference type="SMART" id="SM00388">
    <property type="entry name" value="HisKA"/>
    <property type="match status" value="1"/>
</dbReference>
<dbReference type="EMBL" id="PGFJ01000001">
    <property type="protein sequence ID" value="PJJ84998.1"/>
    <property type="molecule type" value="Genomic_DNA"/>
</dbReference>
<evidence type="ECO:0000256" key="4">
    <source>
        <dbReference type="ARBA" id="ARBA00022679"/>
    </source>
</evidence>
<dbReference type="Gene3D" id="1.10.287.130">
    <property type="match status" value="1"/>
</dbReference>
<dbReference type="InterPro" id="IPR000014">
    <property type="entry name" value="PAS"/>
</dbReference>
<comment type="catalytic activity">
    <reaction evidence="1">
        <text>ATP + protein L-histidine = ADP + protein N-phospho-L-histidine.</text>
        <dbReference type="EC" id="2.7.13.3"/>
    </reaction>
</comment>
<dbReference type="PROSITE" id="PS50109">
    <property type="entry name" value="HIS_KIN"/>
    <property type="match status" value="1"/>
</dbReference>
<dbReference type="PANTHER" id="PTHR45453">
    <property type="entry name" value="PHOSPHATE REGULON SENSOR PROTEIN PHOR"/>
    <property type="match status" value="1"/>
</dbReference>
<gene>
    <name evidence="10" type="ORF">CLV57_2021</name>
</gene>
<dbReference type="NCBIfam" id="TIGR00229">
    <property type="entry name" value="sensory_box"/>
    <property type="match status" value="1"/>
</dbReference>
<protein>
    <recommendedName>
        <fullName evidence="2">histidine kinase</fullName>
        <ecNumber evidence="2">2.7.13.3</ecNumber>
    </recommendedName>
</protein>
<accession>A0A2H9VVZ8</accession>
<dbReference type="Pfam" id="PF00512">
    <property type="entry name" value="HisKA"/>
    <property type="match status" value="1"/>
</dbReference>